<reference evidence="4" key="1">
    <citation type="journal article" date="2019" name="Int. J. Syst. Evol. Microbiol.">
        <title>The Global Catalogue of Microorganisms (GCM) 10K type strain sequencing project: providing services to taxonomists for standard genome sequencing and annotation.</title>
        <authorList>
            <consortium name="The Broad Institute Genomics Platform"/>
            <consortium name="The Broad Institute Genome Sequencing Center for Infectious Disease"/>
            <person name="Wu L."/>
            <person name="Ma J."/>
        </authorList>
    </citation>
    <scope>NUCLEOTIDE SEQUENCE [LARGE SCALE GENOMIC DNA]</scope>
    <source>
        <strain evidence="4">NBRC 105857</strain>
    </source>
</reference>
<dbReference type="Gene3D" id="3.40.50.620">
    <property type="entry name" value="HUPs"/>
    <property type="match status" value="1"/>
</dbReference>
<dbReference type="CDD" id="cd06259">
    <property type="entry name" value="YdcF-like"/>
    <property type="match status" value="1"/>
</dbReference>
<dbReference type="Proteomes" id="UP001156664">
    <property type="component" value="Unassembled WGS sequence"/>
</dbReference>
<name>A0ABQ5YMG5_9BURK</name>
<evidence type="ECO:0000313" key="3">
    <source>
        <dbReference type="EMBL" id="GLR25317.1"/>
    </source>
</evidence>
<feature type="domain" description="DUF218" evidence="2">
    <location>
        <begin position="82"/>
        <end position="257"/>
    </location>
</feature>
<evidence type="ECO:0000259" key="2">
    <source>
        <dbReference type="Pfam" id="PF02698"/>
    </source>
</evidence>
<gene>
    <name evidence="3" type="ORF">GCM10007875_04050</name>
</gene>
<dbReference type="PANTHER" id="PTHR30336">
    <property type="entry name" value="INNER MEMBRANE PROTEIN, PROBABLE PERMEASE"/>
    <property type="match status" value="1"/>
</dbReference>
<protein>
    <recommendedName>
        <fullName evidence="2">DUF218 domain-containing protein</fullName>
    </recommendedName>
</protein>
<dbReference type="InterPro" id="IPR003848">
    <property type="entry name" value="DUF218"/>
</dbReference>
<proteinExistence type="predicted"/>
<feature type="transmembrane region" description="Helical" evidence="1">
    <location>
        <begin position="38"/>
        <end position="61"/>
    </location>
</feature>
<organism evidence="3 4">
    <name type="scientific">Limnobacter litoralis</name>
    <dbReference type="NCBI Taxonomy" id="481366"/>
    <lineage>
        <taxon>Bacteria</taxon>
        <taxon>Pseudomonadati</taxon>
        <taxon>Pseudomonadota</taxon>
        <taxon>Betaproteobacteria</taxon>
        <taxon>Burkholderiales</taxon>
        <taxon>Burkholderiaceae</taxon>
        <taxon>Limnobacter</taxon>
    </lineage>
</organism>
<evidence type="ECO:0000256" key="1">
    <source>
        <dbReference type="SAM" id="Phobius"/>
    </source>
</evidence>
<dbReference type="EMBL" id="BSOJ01000006">
    <property type="protein sequence ID" value="GLR25317.1"/>
    <property type="molecule type" value="Genomic_DNA"/>
</dbReference>
<feature type="transmembrane region" description="Helical" evidence="1">
    <location>
        <begin position="12"/>
        <end position="31"/>
    </location>
</feature>
<evidence type="ECO:0000313" key="4">
    <source>
        <dbReference type="Proteomes" id="UP001156664"/>
    </source>
</evidence>
<sequence length="276" mass="30679">MAASLTKYLIWILSPLGLWIFLTVLACLGFLGRRRLKLWVIVLASMQLFLCSLPVVSDWLFGHLEKEAMALQVQHPVSGKLDAIVVLGGGLEPAYEGVRALPDLGDGADRMWTAANLYRAGLAPIVLVSGGGFSVDPRKHTEAEGMRDFLIALGVPAERIVLEDRSRTTLENAFDSMRVLEGVLHREVEARTPLKIALVTSGFHMGRSYVLFKKAEFEVYPVCSDLRITGEKRPLWEWLPRSQALDRSSLAIKEYLGRLQQWVLGLYLGRSSDSSA</sequence>
<dbReference type="InterPro" id="IPR014729">
    <property type="entry name" value="Rossmann-like_a/b/a_fold"/>
</dbReference>
<dbReference type="PROSITE" id="PS51257">
    <property type="entry name" value="PROKAR_LIPOPROTEIN"/>
    <property type="match status" value="1"/>
</dbReference>
<dbReference type="Pfam" id="PF02698">
    <property type="entry name" value="DUF218"/>
    <property type="match status" value="1"/>
</dbReference>
<comment type="caution">
    <text evidence="3">The sequence shown here is derived from an EMBL/GenBank/DDBJ whole genome shotgun (WGS) entry which is preliminary data.</text>
</comment>
<keyword evidence="1" id="KW-0812">Transmembrane</keyword>
<keyword evidence="4" id="KW-1185">Reference proteome</keyword>
<keyword evidence="1" id="KW-0472">Membrane</keyword>
<accession>A0ABQ5YMG5</accession>
<dbReference type="PANTHER" id="PTHR30336:SF4">
    <property type="entry name" value="ENVELOPE BIOGENESIS FACTOR ELYC"/>
    <property type="match status" value="1"/>
</dbReference>
<dbReference type="InterPro" id="IPR051599">
    <property type="entry name" value="Cell_Envelope_Assoc"/>
</dbReference>
<keyword evidence="1" id="KW-1133">Transmembrane helix</keyword>